<dbReference type="EMBL" id="RQGD01000034">
    <property type="protein sequence ID" value="TGL58209.1"/>
    <property type="molecule type" value="Genomic_DNA"/>
</dbReference>
<dbReference type="InterPro" id="IPR051314">
    <property type="entry name" value="AAA_ATPase_RarA/MGS1/WRNIP1"/>
</dbReference>
<dbReference type="GO" id="GO:0003677">
    <property type="term" value="F:DNA binding"/>
    <property type="evidence" value="ECO:0007669"/>
    <property type="project" value="InterPro"/>
</dbReference>
<dbReference type="InterPro" id="IPR003593">
    <property type="entry name" value="AAA+_ATPase"/>
</dbReference>
<dbReference type="SMART" id="SM00382">
    <property type="entry name" value="AAA"/>
    <property type="match status" value="1"/>
</dbReference>
<dbReference type="GO" id="GO:0000731">
    <property type="term" value="P:DNA synthesis involved in DNA repair"/>
    <property type="evidence" value="ECO:0007669"/>
    <property type="project" value="TreeGrafter"/>
</dbReference>
<dbReference type="GO" id="GO:0017116">
    <property type="term" value="F:single-stranded DNA helicase activity"/>
    <property type="evidence" value="ECO:0007669"/>
    <property type="project" value="TreeGrafter"/>
</dbReference>
<dbReference type="InterPro" id="IPR008921">
    <property type="entry name" value="DNA_pol3_clamp-load_cplx_C"/>
</dbReference>
<dbReference type="GO" id="GO:0016887">
    <property type="term" value="F:ATP hydrolysis activity"/>
    <property type="evidence" value="ECO:0007669"/>
    <property type="project" value="InterPro"/>
</dbReference>
<evidence type="ECO:0000256" key="5">
    <source>
        <dbReference type="ARBA" id="ARBA00022840"/>
    </source>
</evidence>
<evidence type="ECO:0000313" key="8">
    <source>
        <dbReference type="Proteomes" id="UP000297693"/>
    </source>
</evidence>
<dbReference type="SUPFAM" id="SSF52540">
    <property type="entry name" value="P-loop containing nucleoside triphosphate hydrolases"/>
    <property type="match status" value="1"/>
</dbReference>
<dbReference type="InterPro" id="IPR021886">
    <property type="entry name" value="MgsA_C"/>
</dbReference>
<dbReference type="CDD" id="cd00009">
    <property type="entry name" value="AAA"/>
    <property type="match status" value="1"/>
</dbReference>
<dbReference type="Pfam" id="PF16193">
    <property type="entry name" value="AAA_assoc_2"/>
    <property type="match status" value="1"/>
</dbReference>
<dbReference type="AlphaFoldDB" id="A0A4R9JZS6"/>
<evidence type="ECO:0000256" key="4">
    <source>
        <dbReference type="ARBA" id="ARBA00022741"/>
    </source>
</evidence>
<keyword evidence="5" id="KW-0067">ATP-binding</keyword>
<dbReference type="Gene3D" id="1.10.3710.10">
    <property type="entry name" value="DNA polymerase III clamp loader subunits, C-terminal domain"/>
    <property type="match status" value="1"/>
</dbReference>
<organism evidence="7 8">
    <name type="scientific">Leptospira ognonensis</name>
    <dbReference type="NCBI Taxonomy" id="2484945"/>
    <lineage>
        <taxon>Bacteria</taxon>
        <taxon>Pseudomonadati</taxon>
        <taxon>Spirochaetota</taxon>
        <taxon>Spirochaetia</taxon>
        <taxon>Leptospirales</taxon>
        <taxon>Leptospiraceae</taxon>
        <taxon>Leptospira</taxon>
    </lineage>
</organism>
<comment type="caution">
    <text evidence="7">The sequence shown here is derived from an EMBL/GenBank/DDBJ whole genome shotgun (WGS) entry which is preliminary data.</text>
</comment>
<keyword evidence="4" id="KW-0547">Nucleotide-binding</keyword>
<accession>A0A4R9JZS6</accession>
<dbReference type="Pfam" id="PF12002">
    <property type="entry name" value="MgsA_C"/>
    <property type="match status" value="1"/>
</dbReference>
<dbReference type="Pfam" id="PF00004">
    <property type="entry name" value="AAA"/>
    <property type="match status" value="1"/>
</dbReference>
<dbReference type="CDD" id="cd18139">
    <property type="entry name" value="HLD_clamp_RarA"/>
    <property type="match status" value="1"/>
</dbReference>
<comment type="similarity">
    <text evidence="2">Belongs to the AAA ATPase family. RarA/MGS1/WRNIP1 subfamily.</text>
</comment>
<evidence type="ECO:0000313" key="7">
    <source>
        <dbReference type="EMBL" id="TGL58209.1"/>
    </source>
</evidence>
<dbReference type="InterPro" id="IPR032423">
    <property type="entry name" value="AAA_assoc_2"/>
</dbReference>
<comment type="function">
    <text evidence="1">DNA-dependent ATPase that plays important roles in cellular responses to stalled DNA replication processes.</text>
</comment>
<dbReference type="InterPro" id="IPR027417">
    <property type="entry name" value="P-loop_NTPase"/>
</dbReference>
<keyword evidence="8" id="KW-1185">Reference proteome</keyword>
<gene>
    <name evidence="7" type="ORF">EHQ58_12595</name>
</gene>
<evidence type="ECO:0000259" key="6">
    <source>
        <dbReference type="SMART" id="SM00382"/>
    </source>
</evidence>
<dbReference type="FunFam" id="1.20.272.10:FF:000001">
    <property type="entry name" value="Putative AAA family ATPase"/>
    <property type="match status" value="1"/>
</dbReference>
<protein>
    <recommendedName>
        <fullName evidence="3">Replication-associated recombination protein A</fullName>
    </recommendedName>
</protein>
<dbReference type="GO" id="GO:0005524">
    <property type="term" value="F:ATP binding"/>
    <property type="evidence" value="ECO:0007669"/>
    <property type="project" value="UniProtKB-KW"/>
</dbReference>
<name>A0A4R9JZS6_9LEPT</name>
<dbReference type="OrthoDB" id="9778364at2"/>
<dbReference type="RefSeq" id="WP_135624228.1">
    <property type="nucleotide sequence ID" value="NZ_RQGD01000034.1"/>
</dbReference>
<dbReference type="GO" id="GO:0008047">
    <property type="term" value="F:enzyme activator activity"/>
    <property type="evidence" value="ECO:0007669"/>
    <property type="project" value="TreeGrafter"/>
</dbReference>
<proteinExistence type="inferred from homology"/>
<evidence type="ECO:0000256" key="1">
    <source>
        <dbReference type="ARBA" id="ARBA00002393"/>
    </source>
</evidence>
<evidence type="ECO:0000256" key="3">
    <source>
        <dbReference type="ARBA" id="ARBA00020776"/>
    </source>
</evidence>
<reference evidence="7" key="1">
    <citation type="journal article" date="2019" name="PLoS Negl. Trop. Dis.">
        <title>Revisiting the worldwide diversity of Leptospira species in the environment.</title>
        <authorList>
            <person name="Vincent A.T."/>
            <person name="Schiettekatte O."/>
            <person name="Bourhy P."/>
            <person name="Veyrier F.J."/>
            <person name="Picardeau M."/>
        </authorList>
    </citation>
    <scope>NUCLEOTIDE SEQUENCE [LARGE SCALE GENOMIC DNA]</scope>
    <source>
        <strain evidence="7">201702476</strain>
    </source>
</reference>
<evidence type="ECO:0000256" key="2">
    <source>
        <dbReference type="ARBA" id="ARBA00008959"/>
    </source>
</evidence>
<dbReference type="PANTHER" id="PTHR13779">
    <property type="entry name" value="WERNER HELICASE-INTERACTING PROTEIN 1 FAMILY MEMBER"/>
    <property type="match status" value="1"/>
</dbReference>
<dbReference type="InterPro" id="IPR003959">
    <property type="entry name" value="ATPase_AAA_core"/>
</dbReference>
<dbReference type="GO" id="GO:0006261">
    <property type="term" value="P:DNA-templated DNA replication"/>
    <property type="evidence" value="ECO:0007669"/>
    <property type="project" value="TreeGrafter"/>
</dbReference>
<dbReference type="PANTHER" id="PTHR13779:SF7">
    <property type="entry name" value="ATPASE WRNIP1"/>
    <property type="match status" value="1"/>
</dbReference>
<dbReference type="Proteomes" id="UP000297693">
    <property type="component" value="Unassembled WGS sequence"/>
</dbReference>
<dbReference type="Gene3D" id="1.20.272.10">
    <property type="match status" value="1"/>
</dbReference>
<feature type="domain" description="AAA+ ATPase" evidence="6">
    <location>
        <begin position="41"/>
        <end position="153"/>
    </location>
</feature>
<dbReference type="SUPFAM" id="SSF48019">
    <property type="entry name" value="post-AAA+ oligomerization domain-like"/>
    <property type="match status" value="1"/>
</dbReference>
<dbReference type="Gene3D" id="3.40.50.300">
    <property type="entry name" value="P-loop containing nucleotide triphosphate hydrolases"/>
    <property type="match status" value="1"/>
</dbReference>
<sequence>MTSLFGEPDKQIPLAHKLRPQDWEGFFGQEKVVKQLKNLKKPTSLIFYGPPGTGKTTLAHIIVDKWSLPKRFLSAVTSGVKDIREVIEESKRIGTIALFIDEIHRFSSAQQDALLPAVEEGDLVLVAATTENPSFRINRALLSRSQVFQLQALGLEENHEILNRAITSQGNGREFSKEAVDSILFAASGDARKLIGILESILNLPESNSMIQAGDVEDLLGARMLNYDKNKEQHYDVISAFIKSLRGSDPDAALFYLAIMIEGGEDPLFIARRLVVFASEDVGNASVHALPLAIATWQAVERIGMPEARIPLGECTTFLASAPKSNASYLAIDKALAYVRNARFTYTIPNHLRNAPTATHKAEGAGKGYKYPHDYPNHFLPESYFPEELKAEPPVFYEPTEQGMEKHLRENLRKLWSGKRF</sequence>